<proteinExistence type="predicted"/>
<organism evidence="2 3">
    <name type="scientific">Riccia fluitans</name>
    <dbReference type="NCBI Taxonomy" id="41844"/>
    <lineage>
        <taxon>Eukaryota</taxon>
        <taxon>Viridiplantae</taxon>
        <taxon>Streptophyta</taxon>
        <taxon>Embryophyta</taxon>
        <taxon>Marchantiophyta</taxon>
        <taxon>Marchantiopsida</taxon>
        <taxon>Marchantiidae</taxon>
        <taxon>Marchantiales</taxon>
        <taxon>Ricciaceae</taxon>
        <taxon>Riccia</taxon>
    </lineage>
</organism>
<dbReference type="AlphaFoldDB" id="A0ABD1ZST0"/>
<accession>A0ABD1ZST0</accession>
<evidence type="ECO:0000256" key="1">
    <source>
        <dbReference type="SAM" id="MobiDB-lite"/>
    </source>
</evidence>
<evidence type="ECO:0000313" key="3">
    <source>
        <dbReference type="Proteomes" id="UP001605036"/>
    </source>
</evidence>
<protein>
    <submittedName>
        <fullName evidence="2">Uncharacterized protein</fullName>
    </submittedName>
</protein>
<feature type="region of interest" description="Disordered" evidence="1">
    <location>
        <begin position="1"/>
        <end position="28"/>
    </location>
</feature>
<reference evidence="2 3" key="1">
    <citation type="submission" date="2024-09" db="EMBL/GenBank/DDBJ databases">
        <title>Chromosome-scale assembly of Riccia fluitans.</title>
        <authorList>
            <person name="Paukszto L."/>
            <person name="Sawicki J."/>
            <person name="Karawczyk K."/>
            <person name="Piernik-Szablinska J."/>
            <person name="Szczecinska M."/>
            <person name="Mazdziarz M."/>
        </authorList>
    </citation>
    <scope>NUCLEOTIDE SEQUENCE [LARGE SCALE GENOMIC DNA]</scope>
    <source>
        <strain evidence="2">Rf_01</strain>
        <tissue evidence="2">Aerial parts of the thallus</tissue>
    </source>
</reference>
<comment type="caution">
    <text evidence="2">The sequence shown here is derived from an EMBL/GenBank/DDBJ whole genome shotgun (WGS) entry which is preliminary data.</text>
</comment>
<name>A0ABD1ZST0_9MARC</name>
<evidence type="ECO:0000313" key="2">
    <source>
        <dbReference type="EMBL" id="KAL2653404.1"/>
    </source>
</evidence>
<dbReference type="EMBL" id="JBHFFA010000001">
    <property type="protein sequence ID" value="KAL2653404.1"/>
    <property type="molecule type" value="Genomic_DNA"/>
</dbReference>
<keyword evidence="3" id="KW-1185">Reference proteome</keyword>
<dbReference type="Proteomes" id="UP001605036">
    <property type="component" value="Unassembled WGS sequence"/>
</dbReference>
<sequence length="87" mass="9364">MDAQSHGRLTAIRSTVNGHNEGKGSPPSFLSPYAVTSRYAWIPQSTWHLPVLRGLVEPATGRHATRPTGATFGLEALTNMVGPLQLQ</sequence>
<gene>
    <name evidence="2" type="ORF">R1flu_021532</name>
</gene>